<name>A0A6J7UU47_9ZZZZ</name>
<dbReference type="Gene3D" id="3.30.70.100">
    <property type="match status" value="1"/>
</dbReference>
<evidence type="ECO:0000259" key="1">
    <source>
        <dbReference type="PROSITE" id="PS51725"/>
    </source>
</evidence>
<dbReference type="InterPro" id="IPR007138">
    <property type="entry name" value="ABM_dom"/>
</dbReference>
<proteinExistence type="predicted"/>
<feature type="domain" description="ABM" evidence="1">
    <location>
        <begin position="2"/>
        <end position="95"/>
    </location>
</feature>
<organism evidence="2">
    <name type="scientific">freshwater metagenome</name>
    <dbReference type="NCBI Taxonomy" id="449393"/>
    <lineage>
        <taxon>unclassified sequences</taxon>
        <taxon>metagenomes</taxon>
        <taxon>ecological metagenomes</taxon>
    </lineage>
</organism>
<sequence>MIVVAAHLDYATSDIRNAVVAASAPIQMATRTDEAGCHAYCFAADPSIDTRIQVYELWEDQESLAAHFLHPNYEAMKVLLVSNKPSNAWNRMYLVAKDEPVYGPNGEIRSTFFGN</sequence>
<dbReference type="InterPro" id="IPR011008">
    <property type="entry name" value="Dimeric_a/b-barrel"/>
</dbReference>
<gene>
    <name evidence="2" type="ORF">UFOPK4347_01879</name>
</gene>
<dbReference type="SUPFAM" id="SSF54909">
    <property type="entry name" value="Dimeric alpha+beta barrel"/>
    <property type="match status" value="1"/>
</dbReference>
<dbReference type="AlphaFoldDB" id="A0A6J7UU47"/>
<evidence type="ECO:0000313" key="2">
    <source>
        <dbReference type="EMBL" id="CAB5068652.1"/>
    </source>
</evidence>
<dbReference type="PROSITE" id="PS51725">
    <property type="entry name" value="ABM"/>
    <property type="match status" value="1"/>
</dbReference>
<protein>
    <submittedName>
        <fullName evidence="2">Unannotated protein</fullName>
    </submittedName>
</protein>
<accession>A0A6J7UU47</accession>
<dbReference type="Pfam" id="PF03992">
    <property type="entry name" value="ABM"/>
    <property type="match status" value="1"/>
</dbReference>
<reference evidence="2" key="1">
    <citation type="submission" date="2020-05" db="EMBL/GenBank/DDBJ databases">
        <authorList>
            <person name="Chiriac C."/>
            <person name="Salcher M."/>
            <person name="Ghai R."/>
            <person name="Kavagutti S V."/>
        </authorList>
    </citation>
    <scope>NUCLEOTIDE SEQUENCE</scope>
</reference>
<dbReference type="EMBL" id="CAFBQU010000125">
    <property type="protein sequence ID" value="CAB5068652.1"/>
    <property type="molecule type" value="Genomic_DNA"/>
</dbReference>